<proteinExistence type="predicted"/>
<name>A0A8J3YJH6_9ACTN</name>
<dbReference type="EMBL" id="BOPF01000007">
    <property type="protein sequence ID" value="GIJ45273.1"/>
    <property type="molecule type" value="Genomic_DNA"/>
</dbReference>
<accession>A0A8J3YJH6</accession>
<reference evidence="1" key="1">
    <citation type="submission" date="2021-01" db="EMBL/GenBank/DDBJ databases">
        <title>Whole genome shotgun sequence of Virgisporangium aliadipatigenens NBRC 105644.</title>
        <authorList>
            <person name="Komaki H."/>
            <person name="Tamura T."/>
        </authorList>
    </citation>
    <scope>NUCLEOTIDE SEQUENCE</scope>
    <source>
        <strain evidence="1">NBRC 105644</strain>
    </source>
</reference>
<sequence>MYFTVAAHHGIAAVSVDGGPESTVDLYRATRAEQQALYTSAELPAGSHTVRVRVTGTRNAASTGTVVTADRVDVPR</sequence>
<protein>
    <submittedName>
        <fullName evidence="1">Uncharacterized protein</fullName>
    </submittedName>
</protein>
<evidence type="ECO:0000313" key="2">
    <source>
        <dbReference type="Proteomes" id="UP000619260"/>
    </source>
</evidence>
<dbReference type="RefSeq" id="WP_203898837.1">
    <property type="nucleotide sequence ID" value="NZ_BOPF01000007.1"/>
</dbReference>
<evidence type="ECO:0000313" key="1">
    <source>
        <dbReference type="EMBL" id="GIJ45273.1"/>
    </source>
</evidence>
<comment type="caution">
    <text evidence="1">The sequence shown here is derived from an EMBL/GenBank/DDBJ whole genome shotgun (WGS) entry which is preliminary data.</text>
</comment>
<dbReference type="Gene3D" id="2.60.120.260">
    <property type="entry name" value="Galactose-binding domain-like"/>
    <property type="match status" value="1"/>
</dbReference>
<gene>
    <name evidence="1" type="ORF">Val02_21590</name>
</gene>
<organism evidence="1 2">
    <name type="scientific">Virgisporangium aliadipatigenens</name>
    <dbReference type="NCBI Taxonomy" id="741659"/>
    <lineage>
        <taxon>Bacteria</taxon>
        <taxon>Bacillati</taxon>
        <taxon>Actinomycetota</taxon>
        <taxon>Actinomycetes</taxon>
        <taxon>Micromonosporales</taxon>
        <taxon>Micromonosporaceae</taxon>
        <taxon>Virgisporangium</taxon>
    </lineage>
</organism>
<dbReference type="AlphaFoldDB" id="A0A8J3YJH6"/>
<dbReference type="Proteomes" id="UP000619260">
    <property type="component" value="Unassembled WGS sequence"/>
</dbReference>
<keyword evidence="2" id="KW-1185">Reference proteome</keyword>